<dbReference type="Pfam" id="PF00034">
    <property type="entry name" value="Cytochrom_C"/>
    <property type="match status" value="1"/>
</dbReference>
<dbReference type="EMBL" id="CP042906">
    <property type="protein sequence ID" value="QEX14784.1"/>
    <property type="molecule type" value="Genomic_DNA"/>
</dbReference>
<dbReference type="GO" id="GO:0020037">
    <property type="term" value="F:heme binding"/>
    <property type="evidence" value="ECO:0007669"/>
    <property type="project" value="InterPro"/>
</dbReference>
<evidence type="ECO:0000256" key="3">
    <source>
        <dbReference type="ARBA" id="ARBA00023004"/>
    </source>
</evidence>
<accession>A0A5J6MC19</accession>
<sequence length="142" mass="15027">MPPGGRFLAFPLSLLEDPLRLVAMTILGAALLAAGPAAAADSALANRGLALAKSYCSGCHRVSGDQAIPPPVTVETETGNTDVKAPSFWLAAHQEGRDDAYFRKYMHAPRDPMPEEPLEPGELDAIVAYLMSLRAQPAGTGW</sequence>
<proteinExistence type="predicted"/>
<keyword evidence="7" id="KW-1185">Reference proteome</keyword>
<protein>
    <recommendedName>
        <fullName evidence="5">Cytochrome c domain-containing protein</fullName>
    </recommendedName>
</protein>
<evidence type="ECO:0000259" key="5">
    <source>
        <dbReference type="PROSITE" id="PS51007"/>
    </source>
</evidence>
<evidence type="ECO:0000256" key="1">
    <source>
        <dbReference type="ARBA" id="ARBA00022617"/>
    </source>
</evidence>
<evidence type="ECO:0000256" key="2">
    <source>
        <dbReference type="ARBA" id="ARBA00022723"/>
    </source>
</evidence>
<reference evidence="6 7" key="1">
    <citation type="submission" date="2019-08" db="EMBL/GenBank/DDBJ databases">
        <title>Hyperibacter terrae gen. nov., sp. nov. and Hyperibacter viscosus sp. nov., two new members in the family Rhodospirillaceae isolated from the rhizosphere of Hypericum perforatum.</title>
        <authorList>
            <person name="Noviana Z."/>
        </authorList>
    </citation>
    <scope>NUCLEOTIDE SEQUENCE [LARGE SCALE GENOMIC DNA]</scope>
    <source>
        <strain evidence="6 7">R5913</strain>
    </source>
</reference>
<evidence type="ECO:0000313" key="6">
    <source>
        <dbReference type="EMBL" id="QEX14784.1"/>
    </source>
</evidence>
<dbReference type="OrthoDB" id="7873796at2"/>
<dbReference type="Gene3D" id="1.10.760.10">
    <property type="entry name" value="Cytochrome c-like domain"/>
    <property type="match status" value="1"/>
</dbReference>
<dbReference type="PROSITE" id="PS51007">
    <property type="entry name" value="CYTC"/>
    <property type="match status" value="1"/>
</dbReference>
<dbReference type="KEGG" id="htq:FRZ44_00590"/>
<dbReference type="GO" id="GO:0046872">
    <property type="term" value="F:metal ion binding"/>
    <property type="evidence" value="ECO:0007669"/>
    <property type="project" value="UniProtKB-KW"/>
</dbReference>
<dbReference type="InterPro" id="IPR036909">
    <property type="entry name" value="Cyt_c-like_dom_sf"/>
</dbReference>
<gene>
    <name evidence="6" type="ORF">FRZ44_00590</name>
</gene>
<keyword evidence="1 4" id="KW-0349">Heme</keyword>
<keyword evidence="2 4" id="KW-0479">Metal-binding</keyword>
<dbReference type="GO" id="GO:0009055">
    <property type="term" value="F:electron transfer activity"/>
    <property type="evidence" value="ECO:0007669"/>
    <property type="project" value="InterPro"/>
</dbReference>
<keyword evidence="3 4" id="KW-0408">Iron</keyword>
<organism evidence="6 7">
    <name type="scientific">Hypericibacter terrae</name>
    <dbReference type="NCBI Taxonomy" id="2602015"/>
    <lineage>
        <taxon>Bacteria</taxon>
        <taxon>Pseudomonadati</taxon>
        <taxon>Pseudomonadota</taxon>
        <taxon>Alphaproteobacteria</taxon>
        <taxon>Rhodospirillales</taxon>
        <taxon>Dongiaceae</taxon>
        <taxon>Hypericibacter</taxon>
    </lineage>
</organism>
<feature type="domain" description="Cytochrome c" evidence="5">
    <location>
        <begin position="43"/>
        <end position="134"/>
    </location>
</feature>
<evidence type="ECO:0000313" key="7">
    <source>
        <dbReference type="Proteomes" id="UP000326202"/>
    </source>
</evidence>
<dbReference type="Proteomes" id="UP000326202">
    <property type="component" value="Chromosome"/>
</dbReference>
<dbReference type="AlphaFoldDB" id="A0A5J6MC19"/>
<evidence type="ECO:0000256" key="4">
    <source>
        <dbReference type="PROSITE-ProRule" id="PRU00433"/>
    </source>
</evidence>
<dbReference type="InterPro" id="IPR009056">
    <property type="entry name" value="Cyt_c-like_dom"/>
</dbReference>
<dbReference type="SUPFAM" id="SSF46626">
    <property type="entry name" value="Cytochrome c"/>
    <property type="match status" value="1"/>
</dbReference>
<name>A0A5J6MC19_9PROT</name>